<evidence type="ECO:0000313" key="2">
    <source>
        <dbReference type="Proteomes" id="UP000247409"/>
    </source>
</evidence>
<keyword evidence="2" id="KW-1185">Reference proteome</keyword>
<dbReference type="Proteomes" id="UP000247409">
    <property type="component" value="Unassembled WGS sequence"/>
</dbReference>
<organism evidence="1 2">
    <name type="scientific">Gracilariopsis chorda</name>
    <dbReference type="NCBI Taxonomy" id="448386"/>
    <lineage>
        <taxon>Eukaryota</taxon>
        <taxon>Rhodophyta</taxon>
        <taxon>Florideophyceae</taxon>
        <taxon>Rhodymeniophycidae</taxon>
        <taxon>Gracilariales</taxon>
        <taxon>Gracilariaceae</taxon>
        <taxon>Gracilariopsis</taxon>
    </lineage>
</organism>
<name>A0A2V3IJK9_9FLOR</name>
<dbReference type="EMBL" id="NBIV01000172">
    <property type="protein sequence ID" value="PXF42223.1"/>
    <property type="molecule type" value="Genomic_DNA"/>
</dbReference>
<gene>
    <name evidence="1" type="ORF">BWQ96_08051</name>
</gene>
<proteinExistence type="predicted"/>
<protein>
    <submittedName>
        <fullName evidence="1">Uncharacterized protein</fullName>
    </submittedName>
</protein>
<accession>A0A2V3IJK9</accession>
<comment type="caution">
    <text evidence="1">The sequence shown here is derived from an EMBL/GenBank/DDBJ whole genome shotgun (WGS) entry which is preliminary data.</text>
</comment>
<evidence type="ECO:0000313" key="1">
    <source>
        <dbReference type="EMBL" id="PXF42223.1"/>
    </source>
</evidence>
<reference evidence="1 2" key="1">
    <citation type="journal article" date="2018" name="Mol. Biol. Evol.">
        <title>Analysis of the draft genome of the red seaweed Gracilariopsis chorda provides insights into genome size evolution in Rhodophyta.</title>
        <authorList>
            <person name="Lee J."/>
            <person name="Yang E.C."/>
            <person name="Graf L."/>
            <person name="Yang J.H."/>
            <person name="Qiu H."/>
            <person name="Zel Zion U."/>
            <person name="Chan C.X."/>
            <person name="Stephens T.G."/>
            <person name="Weber A.P.M."/>
            <person name="Boo G.H."/>
            <person name="Boo S.M."/>
            <person name="Kim K.M."/>
            <person name="Shin Y."/>
            <person name="Jung M."/>
            <person name="Lee S.J."/>
            <person name="Yim H.S."/>
            <person name="Lee J.H."/>
            <person name="Bhattacharya D."/>
            <person name="Yoon H.S."/>
        </authorList>
    </citation>
    <scope>NUCLEOTIDE SEQUENCE [LARGE SCALE GENOMIC DNA]</scope>
    <source>
        <strain evidence="1 2">SKKU-2015</strain>
        <tissue evidence="1">Whole body</tissue>
    </source>
</reference>
<dbReference type="AlphaFoldDB" id="A0A2V3IJK9"/>
<sequence>MEAISSSVTIGAFVLSVVKKGEEAVNKWYERKDLTEDNKSLLQRIQRHYAQLERLIPRIEHILSHDIIGKAKLDRLL</sequence>